<comment type="caution">
    <text evidence="1">The sequence shown here is derived from an EMBL/GenBank/DDBJ whole genome shotgun (WGS) entry which is preliminary data.</text>
</comment>
<accession>A0ABW2D8T9</accession>
<protein>
    <submittedName>
        <fullName evidence="1">Uncharacterized protein</fullName>
    </submittedName>
</protein>
<reference evidence="2" key="1">
    <citation type="journal article" date="2019" name="Int. J. Syst. Evol. Microbiol.">
        <title>The Global Catalogue of Microorganisms (GCM) 10K type strain sequencing project: providing services to taxonomists for standard genome sequencing and annotation.</title>
        <authorList>
            <consortium name="The Broad Institute Genomics Platform"/>
            <consortium name="The Broad Institute Genome Sequencing Center for Infectious Disease"/>
            <person name="Wu L."/>
            <person name="Ma J."/>
        </authorList>
    </citation>
    <scope>NUCLEOTIDE SEQUENCE [LARGE SCALE GENOMIC DNA]</scope>
    <source>
        <strain evidence="2">KACC 12634</strain>
    </source>
</reference>
<keyword evidence="2" id="KW-1185">Reference proteome</keyword>
<sequence>METELRIVIVHGIKNYRRGVYEQIATSLAKQFHRRLQSSPRFPWNEDDVSIEVAYYAHILRRKGSQGGVDLEPDAESFLRVFLQPWIPDLKGAQGEFTRWLHIPVARIASQTGFRQDIVEDFVKCFAREVTYFLRTEGRFKPKSAVIEHVSSCIEGADVVIAHSLGSIVAYETLWKNGITVPLFVTMGSPLAFPGIIFPRISPAPVNGKGSRPPGVRYWANIADVGDIIATPPGGISRQFRGVHYDRQDSIARFDFHKMTNYLRCRELGTLLQKWAEGSPPFARLSLMV</sequence>
<gene>
    <name evidence="1" type="ORF">ACFQS3_09960</name>
</gene>
<dbReference type="Proteomes" id="UP001596470">
    <property type="component" value="Unassembled WGS sequence"/>
</dbReference>
<organism evidence="1 2">
    <name type="scientific">Glycomyces mayteni</name>
    <dbReference type="NCBI Taxonomy" id="543887"/>
    <lineage>
        <taxon>Bacteria</taxon>
        <taxon>Bacillati</taxon>
        <taxon>Actinomycetota</taxon>
        <taxon>Actinomycetes</taxon>
        <taxon>Glycomycetales</taxon>
        <taxon>Glycomycetaceae</taxon>
        <taxon>Glycomyces</taxon>
    </lineage>
</organism>
<proteinExistence type="predicted"/>
<dbReference type="RefSeq" id="WP_382349235.1">
    <property type="nucleotide sequence ID" value="NZ_JBHMBP010000002.1"/>
</dbReference>
<evidence type="ECO:0000313" key="2">
    <source>
        <dbReference type="Proteomes" id="UP001596470"/>
    </source>
</evidence>
<name>A0ABW2D8T9_9ACTN</name>
<evidence type="ECO:0000313" key="1">
    <source>
        <dbReference type="EMBL" id="MFC6957518.1"/>
    </source>
</evidence>
<dbReference type="EMBL" id="JBHSYS010000002">
    <property type="protein sequence ID" value="MFC6957518.1"/>
    <property type="molecule type" value="Genomic_DNA"/>
</dbReference>